<feature type="signal peptide" evidence="2">
    <location>
        <begin position="1"/>
        <end position="24"/>
    </location>
</feature>
<dbReference type="InterPro" id="IPR043993">
    <property type="entry name" value="T4SS_pilin"/>
</dbReference>
<name>A0A136LYQ8_9BACT</name>
<dbReference type="Proteomes" id="UP000070457">
    <property type="component" value="Unassembled WGS sequence"/>
</dbReference>
<evidence type="ECO:0000256" key="1">
    <source>
        <dbReference type="SAM" id="Phobius"/>
    </source>
</evidence>
<evidence type="ECO:0000256" key="2">
    <source>
        <dbReference type="SAM" id="SignalP"/>
    </source>
</evidence>
<dbReference type="STRING" id="1617426.TR69_WS6001000810"/>
<feature type="transmembrane region" description="Helical" evidence="1">
    <location>
        <begin position="48"/>
        <end position="73"/>
    </location>
</feature>
<proteinExistence type="predicted"/>
<feature type="chain" id="PRO_5007475328" description="TrbC/VIRB2 family protein" evidence="2">
    <location>
        <begin position="25"/>
        <end position="126"/>
    </location>
</feature>
<keyword evidence="1" id="KW-1133">Transmembrane helix</keyword>
<gene>
    <name evidence="3" type="ORF">TR69_WS6001000810</name>
</gene>
<comment type="caution">
    <text evidence="3">The sequence shown here is derived from an EMBL/GenBank/DDBJ whole genome shotgun (WGS) entry which is preliminary data.</text>
</comment>
<keyword evidence="1" id="KW-0812">Transmembrane</keyword>
<accession>A0A136LYQ8</accession>
<dbReference type="EMBL" id="JYNZ01000003">
    <property type="protein sequence ID" value="KXK26789.1"/>
    <property type="molecule type" value="Genomic_DNA"/>
</dbReference>
<dbReference type="AlphaFoldDB" id="A0A136LYQ8"/>
<evidence type="ECO:0008006" key="5">
    <source>
        <dbReference type="Google" id="ProtNLM"/>
    </source>
</evidence>
<dbReference type="Pfam" id="PF18895">
    <property type="entry name" value="T4SS_pilin"/>
    <property type="match status" value="1"/>
</dbReference>
<protein>
    <recommendedName>
        <fullName evidence="5">TrbC/VIRB2 family protein</fullName>
    </recommendedName>
</protein>
<organism evidence="3 4">
    <name type="scientific">candidate division WS6 bacterium OLB20</name>
    <dbReference type="NCBI Taxonomy" id="1617426"/>
    <lineage>
        <taxon>Bacteria</taxon>
        <taxon>Candidatus Dojkabacteria</taxon>
    </lineage>
</organism>
<sequence length="126" mass="12797">MKVLTNILAAILLFAAAGVSAVNAASPTPATDGPNTIQNPLNSLFSDIGSIFSTLSAFIIPVATLAFLAMIIYGGFTYLTAAGSDEKVAQAKKILTFAVIGFIIILVAPVVVGIISALFGVQLIGG</sequence>
<keyword evidence="1" id="KW-0472">Membrane</keyword>
<feature type="transmembrane region" description="Helical" evidence="1">
    <location>
        <begin position="94"/>
        <end position="124"/>
    </location>
</feature>
<evidence type="ECO:0000313" key="3">
    <source>
        <dbReference type="EMBL" id="KXK26789.1"/>
    </source>
</evidence>
<reference evidence="3 4" key="1">
    <citation type="submission" date="2015-02" db="EMBL/GenBank/DDBJ databases">
        <title>Improved understanding of the partial-nitritation anammox process through 23 genomes representing the majority of the microbial community.</title>
        <authorList>
            <person name="Speth D.R."/>
            <person name="In T Zandt M."/>
            <person name="Guerrero Cruz S."/>
            <person name="Jetten M.S."/>
            <person name="Dutilh B.E."/>
        </authorList>
    </citation>
    <scope>NUCLEOTIDE SEQUENCE [LARGE SCALE GENOMIC DNA]</scope>
    <source>
        <strain evidence="3">OLB20</strain>
    </source>
</reference>
<evidence type="ECO:0000313" key="4">
    <source>
        <dbReference type="Proteomes" id="UP000070457"/>
    </source>
</evidence>
<keyword evidence="2" id="KW-0732">Signal</keyword>